<dbReference type="EMBL" id="CADEAL010002447">
    <property type="protein sequence ID" value="CAB1440417.1"/>
    <property type="molecule type" value="Genomic_DNA"/>
</dbReference>
<accession>A0A9N7UVX3</accession>
<organism evidence="1 2">
    <name type="scientific">Pleuronectes platessa</name>
    <name type="common">European plaice</name>
    <dbReference type="NCBI Taxonomy" id="8262"/>
    <lineage>
        <taxon>Eukaryota</taxon>
        <taxon>Metazoa</taxon>
        <taxon>Chordata</taxon>
        <taxon>Craniata</taxon>
        <taxon>Vertebrata</taxon>
        <taxon>Euteleostomi</taxon>
        <taxon>Actinopterygii</taxon>
        <taxon>Neopterygii</taxon>
        <taxon>Teleostei</taxon>
        <taxon>Neoteleostei</taxon>
        <taxon>Acanthomorphata</taxon>
        <taxon>Carangaria</taxon>
        <taxon>Pleuronectiformes</taxon>
        <taxon>Pleuronectoidei</taxon>
        <taxon>Pleuronectidae</taxon>
        <taxon>Pleuronectes</taxon>
    </lineage>
</organism>
<reference evidence="1" key="1">
    <citation type="submission" date="2020-03" db="EMBL/GenBank/DDBJ databases">
        <authorList>
            <person name="Weist P."/>
        </authorList>
    </citation>
    <scope>NUCLEOTIDE SEQUENCE</scope>
</reference>
<proteinExistence type="predicted"/>
<comment type="caution">
    <text evidence="1">The sequence shown here is derived from an EMBL/GenBank/DDBJ whole genome shotgun (WGS) entry which is preliminary data.</text>
</comment>
<sequence>MRESPVRKQDDVGEVQAAGPYSFSVRQCDLVLSPPNPVRLLGSQSARLFYFISRLVQAEIVPFPVLKTRWGTCTQVMHKGS</sequence>
<keyword evidence="2" id="KW-1185">Reference proteome</keyword>
<evidence type="ECO:0000313" key="2">
    <source>
        <dbReference type="Proteomes" id="UP001153269"/>
    </source>
</evidence>
<protein>
    <submittedName>
        <fullName evidence="1">Uncharacterized protein</fullName>
    </submittedName>
</protein>
<evidence type="ECO:0000313" key="1">
    <source>
        <dbReference type="EMBL" id="CAB1440417.1"/>
    </source>
</evidence>
<gene>
    <name evidence="1" type="ORF">PLEPLA_LOCUS28183</name>
</gene>
<dbReference type="Proteomes" id="UP001153269">
    <property type="component" value="Unassembled WGS sequence"/>
</dbReference>
<dbReference type="AlphaFoldDB" id="A0A9N7UVX3"/>
<name>A0A9N7UVX3_PLEPL</name>